<proteinExistence type="predicted"/>
<evidence type="ECO:0000313" key="1">
    <source>
        <dbReference type="EMBL" id="QBK91149.1"/>
    </source>
</evidence>
<dbReference type="EMBL" id="MK500512">
    <property type="protein sequence ID" value="QBK91149.1"/>
    <property type="molecule type" value="Genomic_DNA"/>
</dbReference>
<organism evidence="1">
    <name type="scientific">Pithovirus LCPAC202</name>
    <dbReference type="NCBI Taxonomy" id="2506592"/>
    <lineage>
        <taxon>Viruses</taxon>
        <taxon>Pithoviruses</taxon>
    </lineage>
</organism>
<name>A0A481Z7Q0_9VIRU</name>
<reference evidence="1" key="1">
    <citation type="journal article" date="2019" name="MBio">
        <title>Virus Genomes from Deep Sea Sediments Expand the Ocean Megavirome and Support Independent Origins of Viral Gigantism.</title>
        <authorList>
            <person name="Backstrom D."/>
            <person name="Yutin N."/>
            <person name="Jorgensen S.L."/>
            <person name="Dharamshi J."/>
            <person name="Homa F."/>
            <person name="Zaremba-Niedwiedzka K."/>
            <person name="Spang A."/>
            <person name="Wolf Y.I."/>
            <person name="Koonin E.V."/>
            <person name="Ettema T.J."/>
        </authorList>
    </citation>
    <scope>NUCLEOTIDE SEQUENCE</scope>
</reference>
<accession>A0A481Z7Q0</accession>
<protein>
    <submittedName>
        <fullName evidence="1">Uncharacterized protein</fullName>
    </submittedName>
</protein>
<sequence length="56" mass="6440">MPVEKAVLTLTILIFCGSIGGSGWLSDIALPFQKDRFLLLIKYHFFIFRLFCKSED</sequence>
<gene>
    <name evidence="1" type="ORF">LCPAC202_01230</name>
</gene>